<feature type="transmembrane region" description="Helical" evidence="6">
    <location>
        <begin position="484"/>
        <end position="503"/>
    </location>
</feature>
<feature type="transmembrane region" description="Helical" evidence="6">
    <location>
        <begin position="182"/>
        <end position="200"/>
    </location>
</feature>
<protein>
    <submittedName>
        <fullName evidence="7">MFS transporter</fullName>
    </submittedName>
</protein>
<dbReference type="AlphaFoldDB" id="A0A7Y8Y180"/>
<feature type="transmembrane region" description="Helical" evidence="6">
    <location>
        <begin position="80"/>
        <end position="96"/>
    </location>
</feature>
<dbReference type="GO" id="GO:0016020">
    <property type="term" value="C:membrane"/>
    <property type="evidence" value="ECO:0007669"/>
    <property type="project" value="UniProtKB-SubCell"/>
</dbReference>
<feature type="transmembrane region" description="Helical" evidence="6">
    <location>
        <begin position="140"/>
        <end position="162"/>
    </location>
</feature>
<evidence type="ECO:0000313" key="7">
    <source>
        <dbReference type="EMBL" id="NYA70721.1"/>
    </source>
</evidence>
<feature type="transmembrane region" description="Helical" evidence="6">
    <location>
        <begin position="417"/>
        <end position="438"/>
    </location>
</feature>
<dbReference type="SUPFAM" id="SSF103473">
    <property type="entry name" value="MFS general substrate transporter"/>
    <property type="match status" value="1"/>
</dbReference>
<feature type="transmembrane region" description="Helical" evidence="6">
    <location>
        <begin position="392"/>
        <end position="411"/>
    </location>
</feature>
<comment type="caution">
    <text evidence="7">The sequence shown here is derived from an EMBL/GenBank/DDBJ whole genome shotgun (WGS) entry which is preliminary data.</text>
</comment>
<keyword evidence="8" id="KW-1185">Reference proteome</keyword>
<sequence length="513" mass="56678">MEKRRLSFWEIWNMSFGFLGIQFGFALQNANTSRIFDTLGAEVDKIGLYWLAAPLTGLIIQPIVGYFSDRTWTKLGRRRPYFLVGAILSSLALLVMPNSPTLWVAIGTLWIMDSSINISMEPFRAFVGDNLPEKQRTLGFAMQSFFIGLGAVVGSALPYVFTNWFGISNTAPEGVIPESVKWSFYIGGVCFLLAVLWTVFNSKEYSPEELQAFEEKHEETKSNQNDVNHGVTIPRQFGIGIVLLIIGGLFSVYVHHINSKVNENGEANQHKELYILSIGLVVVGFLFSLVSQLRKKGTRNGFTVIVTDLLNMPKTMKQLAWVQFFSWFALFAMWIYTTNSVTGHVFGATDPKSKLYNDAADWVTVMFALYNGVAAAVAFLLPVLAKRTSNKFTHMLALVAGGFGLISIYFLSDKVGLLLAMVGVGIAWASILSIPYAMLSGSLPSAKMGYYMGVFNFFVVIPQIVAGTILGFLVKEFFNSEPVYALIVGGCSMILAGLLTLGVSTNKKIDINE</sequence>
<dbReference type="InterPro" id="IPR011701">
    <property type="entry name" value="MFS"/>
</dbReference>
<evidence type="ECO:0000256" key="5">
    <source>
        <dbReference type="ARBA" id="ARBA00023136"/>
    </source>
</evidence>
<evidence type="ECO:0000256" key="3">
    <source>
        <dbReference type="ARBA" id="ARBA00022692"/>
    </source>
</evidence>
<evidence type="ECO:0000256" key="6">
    <source>
        <dbReference type="SAM" id="Phobius"/>
    </source>
</evidence>
<dbReference type="GO" id="GO:0022857">
    <property type="term" value="F:transmembrane transporter activity"/>
    <property type="evidence" value="ECO:0007669"/>
    <property type="project" value="InterPro"/>
</dbReference>
<evidence type="ECO:0000256" key="4">
    <source>
        <dbReference type="ARBA" id="ARBA00022989"/>
    </source>
</evidence>
<dbReference type="Proteomes" id="UP000535020">
    <property type="component" value="Unassembled WGS sequence"/>
</dbReference>
<dbReference type="RefSeq" id="WP_176005543.1">
    <property type="nucleotide sequence ID" value="NZ_JABWMI010000009.1"/>
</dbReference>
<dbReference type="InterPro" id="IPR036259">
    <property type="entry name" value="MFS_trans_sf"/>
</dbReference>
<evidence type="ECO:0000313" key="8">
    <source>
        <dbReference type="Proteomes" id="UP000535020"/>
    </source>
</evidence>
<gene>
    <name evidence="7" type="ORF">HZF10_07310</name>
</gene>
<feature type="transmembrane region" description="Helical" evidence="6">
    <location>
        <begin position="237"/>
        <end position="253"/>
    </location>
</feature>
<dbReference type="Pfam" id="PF07690">
    <property type="entry name" value="MFS_1"/>
    <property type="match status" value="1"/>
</dbReference>
<feature type="transmembrane region" description="Helical" evidence="6">
    <location>
        <begin position="102"/>
        <end position="120"/>
    </location>
</feature>
<keyword evidence="4 6" id="KW-1133">Transmembrane helix</keyword>
<keyword evidence="3 6" id="KW-0812">Transmembrane</keyword>
<name>A0A7Y8Y180_9FLAO</name>
<dbReference type="PANTHER" id="PTHR19432">
    <property type="entry name" value="SUGAR TRANSPORTER"/>
    <property type="match status" value="1"/>
</dbReference>
<organism evidence="7 8">
    <name type="scientific">Flavobacterium agri</name>
    <dbReference type="NCBI Taxonomy" id="2743471"/>
    <lineage>
        <taxon>Bacteria</taxon>
        <taxon>Pseudomonadati</taxon>
        <taxon>Bacteroidota</taxon>
        <taxon>Flavobacteriia</taxon>
        <taxon>Flavobacteriales</taxon>
        <taxon>Flavobacteriaceae</taxon>
        <taxon>Flavobacterium</taxon>
    </lineage>
</organism>
<feature type="transmembrane region" description="Helical" evidence="6">
    <location>
        <begin position="48"/>
        <end position="68"/>
    </location>
</feature>
<dbReference type="Gene3D" id="1.20.1250.20">
    <property type="entry name" value="MFS general substrate transporter like domains"/>
    <property type="match status" value="2"/>
</dbReference>
<evidence type="ECO:0000256" key="2">
    <source>
        <dbReference type="ARBA" id="ARBA00022448"/>
    </source>
</evidence>
<feature type="transmembrane region" description="Helical" evidence="6">
    <location>
        <begin position="362"/>
        <end position="385"/>
    </location>
</feature>
<keyword evidence="2" id="KW-0813">Transport</keyword>
<feature type="transmembrane region" description="Helical" evidence="6">
    <location>
        <begin position="319"/>
        <end position="336"/>
    </location>
</feature>
<feature type="transmembrane region" description="Helical" evidence="6">
    <location>
        <begin position="450"/>
        <end position="472"/>
    </location>
</feature>
<dbReference type="PANTHER" id="PTHR19432:SF35">
    <property type="entry name" value="SOLUTE CARRIER FAMILY 45 MEMBER 3 ISOFORM X1"/>
    <property type="match status" value="1"/>
</dbReference>
<dbReference type="EMBL" id="JACBJI010000002">
    <property type="protein sequence ID" value="NYA70721.1"/>
    <property type="molecule type" value="Genomic_DNA"/>
</dbReference>
<comment type="subcellular location">
    <subcellularLocation>
        <location evidence="1">Membrane</location>
        <topology evidence="1">Multi-pass membrane protein</topology>
    </subcellularLocation>
</comment>
<accession>A0A7Y8Y180</accession>
<reference evidence="7 8" key="1">
    <citation type="submission" date="2020-07" db="EMBL/GenBank/DDBJ databases">
        <authorList>
            <person name="Sun Q."/>
        </authorList>
    </citation>
    <scope>NUCLEOTIDE SEQUENCE [LARGE SCALE GENOMIC DNA]</scope>
    <source>
        <strain evidence="7 8">MAH-1</strain>
    </source>
</reference>
<keyword evidence="5 6" id="KW-0472">Membrane</keyword>
<proteinExistence type="predicted"/>
<feature type="transmembrane region" description="Helical" evidence="6">
    <location>
        <begin position="273"/>
        <end position="290"/>
    </location>
</feature>
<evidence type="ECO:0000256" key="1">
    <source>
        <dbReference type="ARBA" id="ARBA00004141"/>
    </source>
</evidence>